<evidence type="ECO:0000256" key="1">
    <source>
        <dbReference type="SAM" id="MobiDB-lite"/>
    </source>
</evidence>
<comment type="caution">
    <text evidence="4">The sequence shown here is derived from an EMBL/GenBank/DDBJ whole genome shotgun (WGS) entry which is preliminary data.</text>
</comment>
<organism evidence="4 5">
    <name type="scientific">Actinomadura rayongensis</name>
    <dbReference type="NCBI Taxonomy" id="1429076"/>
    <lineage>
        <taxon>Bacteria</taxon>
        <taxon>Bacillati</taxon>
        <taxon>Actinomycetota</taxon>
        <taxon>Actinomycetes</taxon>
        <taxon>Streptosporangiales</taxon>
        <taxon>Thermomonosporaceae</taxon>
        <taxon>Actinomadura</taxon>
    </lineage>
</organism>
<keyword evidence="2" id="KW-0472">Membrane</keyword>
<gene>
    <name evidence="4" type="ORF">GQ466_04040</name>
</gene>
<feature type="compositionally biased region" description="Pro residues" evidence="1">
    <location>
        <begin position="35"/>
        <end position="51"/>
    </location>
</feature>
<feature type="compositionally biased region" description="Gly residues" evidence="1">
    <location>
        <begin position="120"/>
        <end position="156"/>
    </location>
</feature>
<dbReference type="RefSeq" id="WP_161101392.1">
    <property type="nucleotide sequence ID" value="NZ_JBHLYI010000002.1"/>
</dbReference>
<evidence type="ECO:0000313" key="5">
    <source>
        <dbReference type="Proteomes" id="UP000431901"/>
    </source>
</evidence>
<feature type="transmembrane region" description="Helical" evidence="2">
    <location>
        <begin position="383"/>
        <end position="401"/>
    </location>
</feature>
<dbReference type="GO" id="GO:0004175">
    <property type="term" value="F:endopeptidase activity"/>
    <property type="evidence" value="ECO:0007669"/>
    <property type="project" value="UniProtKB-ARBA"/>
</dbReference>
<feature type="transmembrane region" description="Helical" evidence="2">
    <location>
        <begin position="462"/>
        <end position="483"/>
    </location>
</feature>
<keyword evidence="2" id="KW-0812">Transmembrane</keyword>
<feature type="transmembrane region" description="Helical" evidence="2">
    <location>
        <begin position="326"/>
        <end position="347"/>
    </location>
</feature>
<evidence type="ECO:0000256" key="2">
    <source>
        <dbReference type="SAM" id="Phobius"/>
    </source>
</evidence>
<feature type="transmembrane region" description="Helical" evidence="2">
    <location>
        <begin position="292"/>
        <end position="314"/>
    </location>
</feature>
<dbReference type="InterPro" id="IPR003675">
    <property type="entry name" value="Rce1/LyrA-like_dom"/>
</dbReference>
<dbReference type="GO" id="GO:0080120">
    <property type="term" value="P:CAAX-box protein maturation"/>
    <property type="evidence" value="ECO:0007669"/>
    <property type="project" value="UniProtKB-ARBA"/>
</dbReference>
<dbReference type="OrthoDB" id="2680086at2"/>
<dbReference type="PANTHER" id="PTHR24637:SF421">
    <property type="entry name" value="CUTICLE COLLAGEN DPY-2"/>
    <property type="match status" value="1"/>
</dbReference>
<dbReference type="Pfam" id="PF02517">
    <property type="entry name" value="Rce1-like"/>
    <property type="match status" value="1"/>
</dbReference>
<keyword evidence="4" id="KW-0482">Metalloprotease</keyword>
<dbReference type="GO" id="GO:0006508">
    <property type="term" value="P:proteolysis"/>
    <property type="evidence" value="ECO:0007669"/>
    <property type="project" value="UniProtKB-KW"/>
</dbReference>
<dbReference type="AlphaFoldDB" id="A0A6I4VYZ5"/>
<evidence type="ECO:0000259" key="3">
    <source>
        <dbReference type="Pfam" id="PF02517"/>
    </source>
</evidence>
<dbReference type="PANTHER" id="PTHR24637">
    <property type="entry name" value="COLLAGEN"/>
    <property type="match status" value="1"/>
</dbReference>
<feature type="domain" description="CAAX prenyl protease 2/Lysostaphin resistance protein A-like" evidence="3">
    <location>
        <begin position="337"/>
        <end position="442"/>
    </location>
</feature>
<keyword evidence="5" id="KW-1185">Reference proteome</keyword>
<evidence type="ECO:0000313" key="4">
    <source>
        <dbReference type="EMBL" id="MXQ63197.1"/>
    </source>
</evidence>
<dbReference type="GO" id="GO:0008237">
    <property type="term" value="F:metallopeptidase activity"/>
    <property type="evidence" value="ECO:0007669"/>
    <property type="project" value="UniProtKB-KW"/>
</dbReference>
<proteinExistence type="predicted"/>
<feature type="transmembrane region" description="Helical" evidence="2">
    <location>
        <begin position="252"/>
        <end position="271"/>
    </location>
</feature>
<keyword evidence="4" id="KW-0645">Protease</keyword>
<dbReference type="EMBL" id="WUTW01000001">
    <property type="protein sequence ID" value="MXQ63197.1"/>
    <property type="molecule type" value="Genomic_DNA"/>
</dbReference>
<feature type="region of interest" description="Disordered" evidence="1">
    <location>
        <begin position="1"/>
        <end position="158"/>
    </location>
</feature>
<name>A0A6I4VYZ5_9ACTN</name>
<keyword evidence="4" id="KW-0378">Hydrolase</keyword>
<keyword evidence="2" id="KW-1133">Transmembrane helix</keyword>
<feature type="transmembrane region" description="Helical" evidence="2">
    <location>
        <begin position="206"/>
        <end position="232"/>
    </location>
</feature>
<reference evidence="4 5" key="1">
    <citation type="submission" date="2019-12" db="EMBL/GenBank/DDBJ databases">
        <title>Nocardia macrotermitis sp. nov. and Nocardia aurantia sp. nov., isolated from the gut of the fungus growing-termite Macrotermes natalensis.</title>
        <authorList>
            <person name="Christine B."/>
            <person name="Rene B."/>
        </authorList>
    </citation>
    <scope>NUCLEOTIDE SEQUENCE [LARGE SCALE GENOMIC DNA]</scope>
    <source>
        <strain evidence="4 5">DSM 102126</strain>
    </source>
</reference>
<accession>A0A6I4VYZ5</accession>
<sequence>MTRPSDDGWVPPDAAYPDGPRPTPPFDADGWTGPDPDPAPAPPVFGAPPQPGWQWPQEYAPPNTPGTPGVPDAPGANGSPDQPGAPGAPAWPGGPGAPGAPGAYGHPGGYGPPGQPGSYGQPGGYGPPGAYGQPGGYGPQGAPGGYGQPGGYGPPGVYGPPGPAGYAYGQPPPRRVWSVAPEPGTPYHRMARTAVHRWWRPIAGTFAGAAAYLLLAVALMIAFLIGYAVVTGGTPDMSGDDTEFFGDPTTDLAFNLLSIALLLPVVLLAAWAFQRRRPGTVASVAGRLRWRWLAICGGAAVLFCAVSYGLGLAADTVVPADASDDGAWVGWGSFVGPAIVILLFAPLQSAAEEFTFRGWVLQSVGAWTLESRTGRVARAFSRVLRTPWPGIVVGAALFASAHGYTGWGVLDIFLFGAVAAWLTVRTGGLEAGIAMHVCNNLMAFLVPAALGTLNLEQGAVPGAYVAADVASMLIYAGLIVLLARRFKIARVTAAG</sequence>
<dbReference type="Proteomes" id="UP000431901">
    <property type="component" value="Unassembled WGS sequence"/>
</dbReference>
<protein>
    <submittedName>
        <fullName evidence="4">CPBP family intramembrane metalloprotease</fullName>
    </submittedName>
</protein>
<feature type="compositionally biased region" description="Low complexity" evidence="1">
    <location>
        <begin position="82"/>
        <end position="91"/>
    </location>
</feature>